<dbReference type="EMBL" id="CP011110">
    <property type="protein sequence ID" value="AKA21959.1"/>
    <property type="molecule type" value="Genomic_DNA"/>
</dbReference>
<sequence length="281" mass="30776">MITGIAVIRKSWLATGGEMVMTSNAIPWGPIRSTLTEKFSFGDIKQIVGYGDLDMSRLAHLEQKPQNGASKSQLLSEIDKQVGAMDDKRRNAFVSICCEEMMRRRPDVVEELDRVLSRVGWKFSGTSLVPIEIFDIAELAEIPEVAHADIQKAASRLRDGDLSGALSAACGALDAATSDIYGRYGLGDAGKASFQERIKKSIDALKVKDGLVRELTEIGWSESDYKPLSANIEGSLNQAAFVMQKLRSDMGDVHGTKPVINALVYDSIKWSSLLLRVLALR</sequence>
<gene>
    <name evidence="1" type="ORF">PCL1606_05040</name>
</gene>
<protein>
    <recommendedName>
        <fullName evidence="3">Abortive infection protein-like C-terminal domain-containing protein</fullName>
    </recommendedName>
</protein>
<organism evidence="1 2">
    <name type="scientific">Pseudomonas chlororaphis</name>
    <dbReference type="NCBI Taxonomy" id="587753"/>
    <lineage>
        <taxon>Bacteria</taxon>
        <taxon>Pseudomonadati</taxon>
        <taxon>Pseudomonadota</taxon>
        <taxon>Gammaproteobacteria</taxon>
        <taxon>Pseudomonadales</taxon>
        <taxon>Pseudomonadaceae</taxon>
        <taxon>Pseudomonas</taxon>
    </lineage>
</organism>
<dbReference type="RefSeq" id="WP_148558612.1">
    <property type="nucleotide sequence ID" value="NZ_CP011110.1"/>
</dbReference>
<name>A0A0D5XTE3_9PSED</name>
<dbReference type="AlphaFoldDB" id="A0A0D5XTE3"/>
<evidence type="ECO:0000313" key="1">
    <source>
        <dbReference type="EMBL" id="AKA21959.1"/>
    </source>
</evidence>
<evidence type="ECO:0000313" key="2">
    <source>
        <dbReference type="Proteomes" id="UP000032748"/>
    </source>
</evidence>
<accession>A0A0D5XTE3</accession>
<reference evidence="1 2" key="1">
    <citation type="journal article" date="2015" name="Mol. Plant Microbe Interact.">
        <title>Comparative Genomic Analysis of Pseudomonas chlororaphis PCL1606 Reveals New Insight into Antifungal Compounds Involved in Biocontrol.</title>
        <authorList>
            <person name="Calderon C.E."/>
            <person name="Ramos C."/>
            <person name="de Vicente A."/>
            <person name="Cazorla F.M."/>
        </authorList>
    </citation>
    <scope>NUCLEOTIDE SEQUENCE [LARGE SCALE GENOMIC DNA]</scope>
    <source>
        <strain evidence="1 2">PCL1606</strain>
    </source>
</reference>
<proteinExistence type="predicted"/>
<dbReference type="PATRIC" id="fig|587753.10.peg.505"/>
<evidence type="ECO:0008006" key="3">
    <source>
        <dbReference type="Google" id="ProtNLM"/>
    </source>
</evidence>
<dbReference type="OrthoDB" id="9000887at2"/>
<dbReference type="KEGG" id="pcz:PCL1606_05040"/>
<dbReference type="Proteomes" id="UP000032748">
    <property type="component" value="Chromosome"/>
</dbReference>